<feature type="region of interest" description="Disordered" evidence="1">
    <location>
        <begin position="63"/>
        <end position="115"/>
    </location>
</feature>
<keyword evidence="4" id="KW-1185">Reference proteome</keyword>
<proteinExistence type="predicted"/>
<keyword evidence="2" id="KW-1133">Transmembrane helix</keyword>
<dbReference type="Proteomes" id="UP000632289">
    <property type="component" value="Unassembled WGS sequence"/>
</dbReference>
<dbReference type="EMBL" id="JACXYU010000005">
    <property type="protein sequence ID" value="MBD3932429.1"/>
    <property type="molecule type" value="Genomic_DNA"/>
</dbReference>
<accession>A0A927ID90</accession>
<feature type="compositionally biased region" description="Low complexity" evidence="1">
    <location>
        <begin position="68"/>
        <end position="93"/>
    </location>
</feature>
<name>A0A927ID90_9ACTN</name>
<feature type="region of interest" description="Disordered" evidence="1">
    <location>
        <begin position="1"/>
        <end position="28"/>
    </location>
</feature>
<evidence type="ECO:0000256" key="2">
    <source>
        <dbReference type="SAM" id="Phobius"/>
    </source>
</evidence>
<sequence>MSFGQGGPGWGPGDQRTPDWNALADTAAASRARRRRWALIGGGAAATVAVAAIVAVAVVRGGGDGTSDDPTTALPTPADLPSGPSQPEPDFTEAPPPPNPYEFISDPDKDTAPRTAEGFFPAETIEVEGRTFARVAAQSTDDCSSAAREELAKVLTDGGCAELHRATFTRDGVAITVGIAVLPSEKAAVQAKEDARPYVAPLAAGPVPEDFCRYSACRSSANAYGRYTYFTLSGYLDGTNVTPEEEKALNAGRDLAAHTQDRIHLRGEEQAAAAATAPPAD</sequence>
<gene>
    <name evidence="3" type="ORF">IF129_12800</name>
</gene>
<dbReference type="AlphaFoldDB" id="A0A927ID90"/>
<evidence type="ECO:0000313" key="3">
    <source>
        <dbReference type="EMBL" id="MBD3932429.1"/>
    </source>
</evidence>
<keyword evidence="2" id="KW-0812">Transmembrane</keyword>
<evidence type="ECO:0000313" key="4">
    <source>
        <dbReference type="Proteomes" id="UP000632289"/>
    </source>
</evidence>
<organism evidence="3 4">
    <name type="scientific">Streptomyces chumphonensis</name>
    <dbReference type="NCBI Taxonomy" id="1214925"/>
    <lineage>
        <taxon>Bacteria</taxon>
        <taxon>Bacillati</taxon>
        <taxon>Actinomycetota</taxon>
        <taxon>Actinomycetes</taxon>
        <taxon>Kitasatosporales</taxon>
        <taxon>Streptomycetaceae</taxon>
        <taxon>Streptomyces</taxon>
    </lineage>
</organism>
<feature type="transmembrane region" description="Helical" evidence="2">
    <location>
        <begin position="37"/>
        <end position="59"/>
    </location>
</feature>
<reference evidence="3" key="1">
    <citation type="submission" date="2020-09" db="EMBL/GenBank/DDBJ databases">
        <title>Secondary metabolite and genome analysis of marine Streptomyces chumphonensis KK1-2T.</title>
        <authorList>
            <person name="Phongsopitanun W."/>
            <person name="Kanchanasin P."/>
            <person name="Pittayakhajonwut P."/>
            <person name="Suwanborirux K."/>
            <person name="Tanasupawat S."/>
        </authorList>
    </citation>
    <scope>NUCLEOTIDE SEQUENCE</scope>
    <source>
        <strain evidence="3">KK1-2</strain>
    </source>
</reference>
<comment type="caution">
    <text evidence="3">The sequence shown here is derived from an EMBL/GenBank/DDBJ whole genome shotgun (WGS) entry which is preliminary data.</text>
</comment>
<evidence type="ECO:0000256" key="1">
    <source>
        <dbReference type="SAM" id="MobiDB-lite"/>
    </source>
</evidence>
<keyword evidence="2" id="KW-0472">Membrane</keyword>
<feature type="compositionally biased region" description="Gly residues" evidence="1">
    <location>
        <begin position="1"/>
        <end position="12"/>
    </location>
</feature>
<dbReference type="RefSeq" id="WP_191209720.1">
    <property type="nucleotide sequence ID" value="NZ_BAABKL010000026.1"/>
</dbReference>
<protein>
    <submittedName>
        <fullName evidence="3">Uncharacterized protein</fullName>
    </submittedName>
</protein>